<dbReference type="NCBIfam" id="TIGR00041">
    <property type="entry name" value="DTMP_kinase"/>
    <property type="match status" value="1"/>
</dbReference>
<comment type="similarity">
    <text evidence="1 11">Belongs to the thymidylate kinase family.</text>
</comment>
<dbReference type="STRING" id="1616788.AR543_02945"/>
<evidence type="ECO:0000313" key="14">
    <source>
        <dbReference type="Proteomes" id="UP000078148"/>
    </source>
</evidence>
<name>A0A172ZBR8_9BACL</name>
<reference evidence="14" key="1">
    <citation type="submission" date="2015-10" db="EMBL/GenBank/DDBJ databases">
        <title>Genome of Paenibacillus bovis sp. nov.</title>
        <authorList>
            <person name="Wu Z."/>
            <person name="Gao C."/>
            <person name="Liu Z."/>
            <person name="Zheng H."/>
        </authorList>
    </citation>
    <scope>NUCLEOTIDE SEQUENCE [LARGE SCALE GENOMIC DNA]</scope>
    <source>
        <strain evidence="14">BD3526</strain>
    </source>
</reference>
<evidence type="ECO:0000256" key="2">
    <source>
        <dbReference type="ARBA" id="ARBA00012980"/>
    </source>
</evidence>
<keyword evidence="14" id="KW-1185">Reference proteome</keyword>
<protein>
    <recommendedName>
        <fullName evidence="3 11">Thymidylate kinase</fullName>
        <ecNumber evidence="2 11">2.7.4.9</ecNumber>
    </recommendedName>
    <alternativeName>
        <fullName evidence="11">dTMP kinase</fullName>
    </alternativeName>
</protein>
<evidence type="ECO:0000256" key="7">
    <source>
        <dbReference type="ARBA" id="ARBA00022777"/>
    </source>
</evidence>
<evidence type="ECO:0000256" key="6">
    <source>
        <dbReference type="ARBA" id="ARBA00022741"/>
    </source>
</evidence>
<dbReference type="SUPFAM" id="SSF52540">
    <property type="entry name" value="P-loop containing nucleoside triphosphate hydrolases"/>
    <property type="match status" value="1"/>
</dbReference>
<dbReference type="InterPro" id="IPR039430">
    <property type="entry name" value="Thymidylate_kin-like_dom"/>
</dbReference>
<dbReference type="GO" id="GO:0005829">
    <property type="term" value="C:cytosol"/>
    <property type="evidence" value="ECO:0007669"/>
    <property type="project" value="TreeGrafter"/>
</dbReference>
<keyword evidence="6 11" id="KW-0547">Nucleotide-binding</keyword>
<dbReference type="Gene3D" id="3.40.50.300">
    <property type="entry name" value="P-loop containing nucleotide triphosphate hydrolases"/>
    <property type="match status" value="1"/>
</dbReference>
<dbReference type="HAMAP" id="MF_00165">
    <property type="entry name" value="Thymidylate_kinase"/>
    <property type="match status" value="1"/>
</dbReference>
<proteinExistence type="inferred from homology"/>
<accession>A0A172ZBR8</accession>
<comment type="function">
    <text evidence="10 11">Phosphorylation of dTMP to form dTDP in both de novo and salvage pathways of dTTP synthesis.</text>
</comment>
<dbReference type="RefSeq" id="WP_060531712.1">
    <property type="nucleotide sequence ID" value="NZ_CP013023.1"/>
</dbReference>
<keyword evidence="5 11" id="KW-0545">Nucleotide biosynthesis</keyword>
<evidence type="ECO:0000313" key="13">
    <source>
        <dbReference type="EMBL" id="ANF95094.1"/>
    </source>
</evidence>
<evidence type="ECO:0000256" key="9">
    <source>
        <dbReference type="ARBA" id="ARBA00048743"/>
    </source>
</evidence>
<dbReference type="GO" id="GO:0006227">
    <property type="term" value="P:dUDP biosynthetic process"/>
    <property type="evidence" value="ECO:0007669"/>
    <property type="project" value="TreeGrafter"/>
</dbReference>
<dbReference type="PANTHER" id="PTHR10344:SF4">
    <property type="entry name" value="UMP-CMP KINASE 2, MITOCHONDRIAL"/>
    <property type="match status" value="1"/>
</dbReference>
<dbReference type="InterPro" id="IPR018094">
    <property type="entry name" value="Thymidylate_kinase"/>
</dbReference>
<dbReference type="EC" id="2.7.4.9" evidence="2 11"/>
<dbReference type="GO" id="GO:0004798">
    <property type="term" value="F:dTMP kinase activity"/>
    <property type="evidence" value="ECO:0007669"/>
    <property type="project" value="UniProtKB-UniRule"/>
</dbReference>
<dbReference type="CDD" id="cd01672">
    <property type="entry name" value="TMPK"/>
    <property type="match status" value="1"/>
</dbReference>
<keyword evidence="4 11" id="KW-0808">Transferase</keyword>
<dbReference type="OrthoDB" id="9774907at2"/>
<evidence type="ECO:0000256" key="11">
    <source>
        <dbReference type="HAMAP-Rule" id="MF_00165"/>
    </source>
</evidence>
<dbReference type="PROSITE" id="PS01331">
    <property type="entry name" value="THYMIDYLATE_KINASE"/>
    <property type="match status" value="1"/>
</dbReference>
<dbReference type="Pfam" id="PF02223">
    <property type="entry name" value="Thymidylate_kin"/>
    <property type="match status" value="1"/>
</dbReference>
<evidence type="ECO:0000256" key="5">
    <source>
        <dbReference type="ARBA" id="ARBA00022727"/>
    </source>
</evidence>
<evidence type="ECO:0000256" key="3">
    <source>
        <dbReference type="ARBA" id="ARBA00017144"/>
    </source>
</evidence>
<comment type="catalytic activity">
    <reaction evidence="9 11">
        <text>dTMP + ATP = dTDP + ADP</text>
        <dbReference type="Rhea" id="RHEA:13517"/>
        <dbReference type="ChEBI" id="CHEBI:30616"/>
        <dbReference type="ChEBI" id="CHEBI:58369"/>
        <dbReference type="ChEBI" id="CHEBI:63528"/>
        <dbReference type="ChEBI" id="CHEBI:456216"/>
        <dbReference type="EC" id="2.7.4.9"/>
    </reaction>
</comment>
<dbReference type="KEGG" id="pbv:AR543_02945"/>
<evidence type="ECO:0000256" key="4">
    <source>
        <dbReference type="ARBA" id="ARBA00022679"/>
    </source>
</evidence>
<keyword evidence="8 11" id="KW-0067">ATP-binding</keyword>
<gene>
    <name evidence="11" type="primary">tmk</name>
    <name evidence="13" type="ORF">AR543_02945</name>
</gene>
<dbReference type="Proteomes" id="UP000078148">
    <property type="component" value="Chromosome"/>
</dbReference>
<dbReference type="InterPro" id="IPR018095">
    <property type="entry name" value="Thymidylate_kin_CS"/>
</dbReference>
<dbReference type="InterPro" id="IPR027417">
    <property type="entry name" value="P-loop_NTPase"/>
</dbReference>
<keyword evidence="7 11" id="KW-0418">Kinase</keyword>
<dbReference type="FunFam" id="3.40.50.300:FF:000225">
    <property type="entry name" value="Thymidylate kinase"/>
    <property type="match status" value="1"/>
</dbReference>
<evidence type="ECO:0000256" key="1">
    <source>
        <dbReference type="ARBA" id="ARBA00009776"/>
    </source>
</evidence>
<feature type="domain" description="Thymidylate kinase-like" evidence="12">
    <location>
        <begin position="10"/>
        <end position="204"/>
    </location>
</feature>
<evidence type="ECO:0000256" key="10">
    <source>
        <dbReference type="ARBA" id="ARBA00057735"/>
    </source>
</evidence>
<feature type="binding site" evidence="11">
    <location>
        <begin position="12"/>
        <end position="19"/>
    </location>
    <ligand>
        <name>ATP</name>
        <dbReference type="ChEBI" id="CHEBI:30616"/>
    </ligand>
</feature>
<dbReference type="EMBL" id="CP013023">
    <property type="protein sequence ID" value="ANF95094.1"/>
    <property type="molecule type" value="Genomic_DNA"/>
</dbReference>
<reference evidence="13 14" key="2">
    <citation type="journal article" date="2016" name="Int. J. Syst. Evol. Microbiol.">
        <title>Paenibacillus bovis sp. nov., isolated from raw yak (Bos grunniens) milk.</title>
        <authorList>
            <person name="Gao C."/>
            <person name="Han J."/>
            <person name="Liu Z."/>
            <person name="Xu X."/>
            <person name="Hang F."/>
            <person name="Wu Z."/>
        </authorList>
    </citation>
    <scope>NUCLEOTIDE SEQUENCE [LARGE SCALE GENOMIC DNA]</scope>
    <source>
        <strain evidence="13 14">BD3526</strain>
    </source>
</reference>
<dbReference type="AlphaFoldDB" id="A0A172ZBR8"/>
<dbReference type="PANTHER" id="PTHR10344">
    <property type="entry name" value="THYMIDYLATE KINASE"/>
    <property type="match status" value="1"/>
</dbReference>
<evidence type="ECO:0000259" key="12">
    <source>
        <dbReference type="Pfam" id="PF02223"/>
    </source>
</evidence>
<organism evidence="13 14">
    <name type="scientific">Paenibacillus bovis</name>
    <dbReference type="NCBI Taxonomy" id="1616788"/>
    <lineage>
        <taxon>Bacteria</taxon>
        <taxon>Bacillati</taxon>
        <taxon>Bacillota</taxon>
        <taxon>Bacilli</taxon>
        <taxon>Bacillales</taxon>
        <taxon>Paenibacillaceae</taxon>
        <taxon>Paenibacillus</taxon>
    </lineage>
</organism>
<dbReference type="GO" id="GO:0006235">
    <property type="term" value="P:dTTP biosynthetic process"/>
    <property type="evidence" value="ECO:0007669"/>
    <property type="project" value="UniProtKB-UniRule"/>
</dbReference>
<evidence type="ECO:0000256" key="8">
    <source>
        <dbReference type="ARBA" id="ARBA00022840"/>
    </source>
</evidence>
<sequence>MKQNGLFIAIEGMDGSGKTSQLERIKQYLTEKKVSFLSTREPGGIPVSEQIRNVILNVDNHMSGLTECLLYASARREHLIQKVIPAVQSGQLVICDRYVMSSLAYQGYGRELGQAVLDINRLAIQVDQREYWADVNIYINVRPEVGLERIMAKTSDREINRLDLEAIDFHHRVYEGYTKLSTQYAEQFIIINGEQSEEEVFEEIRHVLEKLLAVQPEQASELE</sequence>
<dbReference type="GO" id="GO:0006233">
    <property type="term" value="P:dTDP biosynthetic process"/>
    <property type="evidence" value="ECO:0007669"/>
    <property type="project" value="InterPro"/>
</dbReference>
<dbReference type="GO" id="GO:0005524">
    <property type="term" value="F:ATP binding"/>
    <property type="evidence" value="ECO:0007669"/>
    <property type="project" value="UniProtKB-UniRule"/>
</dbReference>